<dbReference type="GO" id="GO:0007062">
    <property type="term" value="P:sister chromatid cohesion"/>
    <property type="evidence" value="ECO:0007669"/>
    <property type="project" value="InterPro"/>
</dbReference>
<dbReference type="GO" id="GO:0030261">
    <property type="term" value="P:chromosome condensation"/>
    <property type="evidence" value="ECO:0007669"/>
    <property type="project" value="InterPro"/>
</dbReference>
<evidence type="ECO:0000313" key="11">
    <source>
        <dbReference type="Proteomes" id="UP000179540"/>
    </source>
</evidence>
<feature type="coiled-coil region" evidence="7">
    <location>
        <begin position="241"/>
        <end position="275"/>
    </location>
</feature>
<dbReference type="FunFam" id="3.40.50.300:FF:000984">
    <property type="entry name" value="Chromosome partition protein Smc"/>
    <property type="match status" value="1"/>
</dbReference>
<keyword evidence="2 7" id="KW-0963">Cytoplasm</keyword>
<dbReference type="PIRSF" id="PIRSF005719">
    <property type="entry name" value="SMC"/>
    <property type="match status" value="1"/>
</dbReference>
<accession>A0A1S2MZD8</accession>
<dbReference type="SUPFAM" id="SSF52540">
    <property type="entry name" value="P-loop containing nucleoside triphosphate hydrolases"/>
    <property type="match status" value="1"/>
</dbReference>
<dbReference type="EMBL" id="MODZ01000007">
    <property type="protein sequence ID" value="OIJ35724.1"/>
    <property type="molecule type" value="Genomic_DNA"/>
</dbReference>
<proteinExistence type="inferred from homology"/>
<dbReference type="PANTHER" id="PTHR43977">
    <property type="entry name" value="STRUCTURAL MAINTENANCE OF CHROMOSOMES PROTEIN 3"/>
    <property type="match status" value="1"/>
</dbReference>
<feature type="binding site" evidence="7">
    <location>
        <begin position="32"/>
        <end position="39"/>
    </location>
    <ligand>
        <name>ATP</name>
        <dbReference type="ChEBI" id="CHEBI:30616"/>
    </ligand>
</feature>
<comment type="domain">
    <text evidence="7">Contains large globular domains required for ATP hydrolysis at each terminus and a third globular domain forming a flexible hinge near the middle of the molecule. These domains are separated by coiled-coil structures.</text>
</comment>
<dbReference type="InterPro" id="IPR003395">
    <property type="entry name" value="RecF/RecN/SMC_N"/>
</dbReference>
<feature type="coiled-coil region" evidence="7">
    <location>
        <begin position="167"/>
        <end position="194"/>
    </location>
</feature>
<keyword evidence="3 7" id="KW-0547">Nucleotide-binding</keyword>
<evidence type="ECO:0000256" key="4">
    <source>
        <dbReference type="ARBA" id="ARBA00022840"/>
    </source>
</evidence>
<feature type="compositionally biased region" description="Basic and acidic residues" evidence="8">
    <location>
        <begin position="345"/>
        <end position="364"/>
    </location>
</feature>
<feature type="region of interest" description="Disordered" evidence="8">
    <location>
        <begin position="435"/>
        <end position="467"/>
    </location>
</feature>
<feature type="compositionally biased region" description="Basic and acidic residues" evidence="8">
    <location>
        <begin position="455"/>
        <end position="467"/>
    </location>
</feature>
<evidence type="ECO:0000256" key="3">
    <source>
        <dbReference type="ARBA" id="ARBA00022741"/>
    </source>
</evidence>
<dbReference type="GO" id="GO:0005524">
    <property type="term" value="F:ATP binding"/>
    <property type="evidence" value="ECO:0007669"/>
    <property type="project" value="UniProtKB-UniRule"/>
</dbReference>
<comment type="caution">
    <text evidence="10">The sequence shown here is derived from an EMBL/GenBank/DDBJ whole genome shotgun (WGS) entry which is preliminary data.</text>
</comment>
<gene>
    <name evidence="7" type="primary">smc</name>
    <name evidence="10" type="ORF">BK826_06745</name>
</gene>
<dbReference type="OrthoDB" id="9808768at2"/>
<organism evidence="10 11">
    <name type="scientific">Rothia kristinae</name>
    <dbReference type="NCBI Taxonomy" id="37923"/>
    <lineage>
        <taxon>Bacteria</taxon>
        <taxon>Bacillati</taxon>
        <taxon>Actinomycetota</taxon>
        <taxon>Actinomycetes</taxon>
        <taxon>Micrococcales</taxon>
        <taxon>Micrococcaceae</taxon>
        <taxon>Rothia</taxon>
    </lineage>
</organism>
<feature type="coiled-coil region" evidence="7">
    <location>
        <begin position="986"/>
        <end position="1048"/>
    </location>
</feature>
<dbReference type="GO" id="GO:0006260">
    <property type="term" value="P:DNA replication"/>
    <property type="evidence" value="ECO:0007669"/>
    <property type="project" value="UniProtKB-UniRule"/>
</dbReference>
<comment type="subunit">
    <text evidence="7">Homodimer.</text>
</comment>
<evidence type="ECO:0000256" key="7">
    <source>
        <dbReference type="HAMAP-Rule" id="MF_01894"/>
    </source>
</evidence>
<dbReference type="InterPro" id="IPR027417">
    <property type="entry name" value="P-loop_NTPase"/>
</dbReference>
<keyword evidence="4 7" id="KW-0067">ATP-binding</keyword>
<dbReference type="Proteomes" id="UP000179540">
    <property type="component" value="Unassembled WGS sequence"/>
</dbReference>
<dbReference type="FunFam" id="3.40.50.300:FF:000901">
    <property type="entry name" value="Chromosome partition protein Smc"/>
    <property type="match status" value="1"/>
</dbReference>
<evidence type="ECO:0000259" key="9">
    <source>
        <dbReference type="Pfam" id="PF02463"/>
    </source>
</evidence>
<dbReference type="InterPro" id="IPR024704">
    <property type="entry name" value="SMC"/>
</dbReference>
<dbReference type="NCBIfam" id="TIGR02168">
    <property type="entry name" value="SMC_prok_B"/>
    <property type="match status" value="1"/>
</dbReference>
<dbReference type="AlphaFoldDB" id="A0A1S2MZD8"/>
<dbReference type="InterPro" id="IPR011890">
    <property type="entry name" value="SMC_prok"/>
</dbReference>
<feature type="domain" description="RecF/RecN/SMC N-terminal" evidence="9">
    <location>
        <begin position="2"/>
        <end position="1191"/>
    </location>
</feature>
<dbReference type="HAMAP" id="MF_01894">
    <property type="entry name" value="Smc_prok"/>
    <property type="match status" value="1"/>
</dbReference>
<comment type="function">
    <text evidence="7">Required for chromosome condensation and partitioning.</text>
</comment>
<reference evidence="10 11" key="1">
    <citation type="submission" date="2016-10" db="EMBL/GenBank/DDBJ databases">
        <title>Draft genome sequence of strain LCT isolated from the Shenzhou X spacecraft of China.</title>
        <authorList>
            <person name="Huang B."/>
        </authorList>
    </citation>
    <scope>NUCLEOTIDE SEQUENCE [LARGE SCALE GENOMIC DNA]</scope>
    <source>
        <strain evidence="10 11">LCT-H5</strain>
    </source>
</reference>
<dbReference type="Pfam" id="PF02463">
    <property type="entry name" value="SMC_N"/>
    <property type="match status" value="1"/>
</dbReference>
<dbReference type="RefSeq" id="WP_075514947.1">
    <property type="nucleotide sequence ID" value="NZ_MODZ01000007.1"/>
</dbReference>
<comment type="subcellular location">
    <subcellularLocation>
        <location evidence="1 7">Cytoplasm</location>
    </subcellularLocation>
</comment>
<feature type="coiled-coil region" evidence="7">
    <location>
        <begin position="702"/>
        <end position="856"/>
    </location>
</feature>
<feature type="region of interest" description="Disordered" evidence="8">
    <location>
        <begin position="340"/>
        <end position="382"/>
    </location>
</feature>
<sequence length="1202" mass="130357">MHLKTLTVRGFKSFASATTFEFEPGVTAVVGPNGSGKSNVVDALAWVMGEQGAKSLRGGKMEDVIFAGTSARQALGRAHVSLTIDNADGALPIEYSEVTISRTLFRSGGSEYAINGSSCRLLDIQELLSESGLGREMHVIVGQGQLDRILHATPEERRGFIEEAAGVLKHRRRKEKTLRKLASMEANVSRLEDLTGEIGRQLTPLGRQAKVARRAQRIQHEVRDARARLFADDWVQASTALEADAEALVEAQEKLRRAEAVHEELTGRITELEAEAARLGPEVAASRDAYYALTQTTERFASLAQLAEERVRAASAPVARAHLRDPEQLEAAVRRLEEELTGLTERQEQARADHERTGRARAEAEAAAAEAQEHHAALVAQAASRREDIAALRGRMATARSEHEALLSRREDQRERIAQLEHRLAEQQTQLEQLTAAAGPSEEDHRAAAEASEQAEARTETTQRRLDEAAAEAAAAGRELDAARARVAALTDAMPAADGTDAVLAAFPDRLVAVAEHLQTAPEHAAALAAALGPLAEGLALTEDHGREGIAAILQTARQRDLGVVSVLTDDALGDAAEDGDIDGGEMPAPLARAAAAAGITAHWAPRAVVGGDLAPRIRRLLARTALVPDAAAAEALRRHLPAGAGPVWRIAAADGTVLEAHTARGGSADAVTGLEVRSRLDAARAAVVELQQTHERVRAGHDEASAEHRRAREQAKTARAEFARISRESTASAAALSRARTLVSTTEEELDAAREHLQHLDAREPGLAAALRQAVGAVSAALELQRQEGTEAVDAAEAERTRTADAAAAARAAETEALLGVRAAESGLRAVEQRLEAARRAVAAERTARAEVQRQEARQAARLRARRGVREMIARVAERIEVSLAAASRIREQTQTRRAAVETRVHEARSAEREHRAQLDELRRTTHSGELERATREARLESLREAVHEELSLTVETLVADYGPHLPIPVLDEDGEAAGQEPFERAAQEKRLERARRELRALGKVNPLALEEFAALEERHTYLAQQLEDLKRSRADLEEIIRDVDEHVRTVFAQAFADTQEQFVRVFGTLFPGGEGKLVLTDPQDLLTTGIEVHAKPAGKKVKRLSLLSGGERSLTAIAMLVAIFKARPSPFYVMDEVEAALDDRNLGRLLTILKELQESSQLIIITHQKRTMEIADALYGVSMRGDGITQVISQRLADLR</sequence>
<protein>
    <recommendedName>
        <fullName evidence="7">Chromosome partition protein Smc</fullName>
    </recommendedName>
</protein>
<evidence type="ECO:0000256" key="1">
    <source>
        <dbReference type="ARBA" id="ARBA00004496"/>
    </source>
</evidence>
<evidence type="ECO:0000256" key="8">
    <source>
        <dbReference type="SAM" id="MobiDB-lite"/>
    </source>
</evidence>
<evidence type="ECO:0000256" key="5">
    <source>
        <dbReference type="ARBA" id="ARBA00023054"/>
    </source>
</evidence>
<name>A0A1S2MZD8_9MICC</name>
<evidence type="ECO:0000256" key="2">
    <source>
        <dbReference type="ARBA" id="ARBA00022490"/>
    </source>
</evidence>
<dbReference type="GO" id="GO:0016887">
    <property type="term" value="F:ATP hydrolysis activity"/>
    <property type="evidence" value="ECO:0007669"/>
    <property type="project" value="InterPro"/>
</dbReference>
<dbReference type="GO" id="GO:0005737">
    <property type="term" value="C:cytoplasm"/>
    <property type="evidence" value="ECO:0007669"/>
    <property type="project" value="UniProtKB-SubCell"/>
</dbReference>
<dbReference type="Gene3D" id="3.40.50.300">
    <property type="entry name" value="P-loop containing nucleotide triphosphate hydrolases"/>
    <property type="match status" value="2"/>
</dbReference>
<keyword evidence="5 7" id="KW-0175">Coiled coil</keyword>
<evidence type="ECO:0000313" key="10">
    <source>
        <dbReference type="EMBL" id="OIJ35724.1"/>
    </source>
</evidence>
<keyword evidence="6 7" id="KW-0238">DNA-binding</keyword>
<dbReference type="Gene3D" id="1.10.287.1490">
    <property type="match status" value="1"/>
</dbReference>
<dbReference type="GO" id="GO:0003677">
    <property type="term" value="F:DNA binding"/>
    <property type="evidence" value="ECO:0007669"/>
    <property type="project" value="UniProtKB-UniRule"/>
</dbReference>
<dbReference type="GO" id="GO:0007059">
    <property type="term" value="P:chromosome segregation"/>
    <property type="evidence" value="ECO:0007669"/>
    <property type="project" value="UniProtKB-UniRule"/>
</dbReference>
<evidence type="ECO:0000256" key="6">
    <source>
        <dbReference type="ARBA" id="ARBA00023125"/>
    </source>
</evidence>
<comment type="similarity">
    <text evidence="7">Belongs to the SMC family.</text>
</comment>